<evidence type="ECO:0000313" key="2">
    <source>
        <dbReference type="EMBL" id="CAG9574337.1"/>
    </source>
</evidence>
<dbReference type="Proteomes" id="UP000789524">
    <property type="component" value="Unassembled WGS sequence"/>
</dbReference>
<evidence type="ECO:0000313" key="3">
    <source>
        <dbReference type="Proteomes" id="UP000789524"/>
    </source>
</evidence>
<sequence>MASGGIIVTPCHKQSPAKPAIIVPTILTLNMSRKIVLHKTMSGVTLKTRWWTAKKIQIRIINREESPENPHSSSESANIQVT</sequence>
<accession>A0A8J2R0X0</accession>
<feature type="region of interest" description="Disordered" evidence="1">
    <location>
        <begin position="62"/>
        <end position="82"/>
    </location>
</feature>
<evidence type="ECO:0000256" key="1">
    <source>
        <dbReference type="SAM" id="MobiDB-lite"/>
    </source>
</evidence>
<name>A0A8J2R0X0_9NEOP</name>
<reference evidence="2" key="1">
    <citation type="submission" date="2021-09" db="EMBL/GenBank/DDBJ databases">
        <authorList>
            <person name="Martin H S."/>
        </authorList>
    </citation>
    <scope>NUCLEOTIDE SEQUENCE</scope>
</reference>
<dbReference type="AlphaFoldDB" id="A0A8J2R0X0"/>
<dbReference type="EMBL" id="CAKASE010000072">
    <property type="protein sequence ID" value="CAG9574337.1"/>
    <property type="molecule type" value="Genomic_DNA"/>
</dbReference>
<keyword evidence="3" id="KW-1185">Reference proteome</keyword>
<organism evidence="2 3">
    <name type="scientific">Danaus chrysippus</name>
    <name type="common">African queen</name>
    <dbReference type="NCBI Taxonomy" id="151541"/>
    <lineage>
        <taxon>Eukaryota</taxon>
        <taxon>Metazoa</taxon>
        <taxon>Ecdysozoa</taxon>
        <taxon>Arthropoda</taxon>
        <taxon>Hexapoda</taxon>
        <taxon>Insecta</taxon>
        <taxon>Pterygota</taxon>
        <taxon>Neoptera</taxon>
        <taxon>Endopterygota</taxon>
        <taxon>Lepidoptera</taxon>
        <taxon>Glossata</taxon>
        <taxon>Ditrysia</taxon>
        <taxon>Papilionoidea</taxon>
        <taxon>Nymphalidae</taxon>
        <taxon>Danainae</taxon>
        <taxon>Danaini</taxon>
        <taxon>Danaina</taxon>
        <taxon>Danaus</taxon>
        <taxon>Anosia</taxon>
    </lineage>
</organism>
<comment type="caution">
    <text evidence="2">The sequence shown here is derived from an EMBL/GenBank/DDBJ whole genome shotgun (WGS) entry which is preliminary data.</text>
</comment>
<proteinExistence type="predicted"/>
<protein>
    <submittedName>
        <fullName evidence="2">(African queen) hypothetical protein</fullName>
    </submittedName>
</protein>
<gene>
    <name evidence="2" type="ORF">DCHRY22_LOCUS10863</name>
</gene>